<dbReference type="EMBL" id="JH795875">
    <property type="protein sequence ID" value="EJT97785.1"/>
    <property type="molecule type" value="Genomic_DNA"/>
</dbReference>
<dbReference type="SUPFAM" id="SSF51735">
    <property type="entry name" value="NAD(P)-binding Rossmann-fold domains"/>
    <property type="match status" value="1"/>
</dbReference>
<comment type="pathway">
    <text evidence="1">Porphyrin-containing compound metabolism; siroheme biosynthesis; sirohydrochlorin from precorrin-2: step 1/1.</text>
</comment>
<dbReference type="InterPro" id="IPR028161">
    <property type="entry name" value="Met8-like"/>
</dbReference>
<dbReference type="UniPathway" id="UPA00262">
    <property type="reaction ID" value="UER00222"/>
</dbReference>
<keyword evidence="11" id="KW-1185">Reference proteome</keyword>
<evidence type="ECO:0000313" key="11">
    <source>
        <dbReference type="Proteomes" id="UP000030653"/>
    </source>
</evidence>
<evidence type="ECO:0000256" key="4">
    <source>
        <dbReference type="ARBA" id="ARBA00023027"/>
    </source>
</evidence>
<dbReference type="InterPro" id="IPR006367">
    <property type="entry name" value="Sirohaem_synthase_N"/>
</dbReference>
<feature type="domain" description="Siroheme biosynthesis protein Met8 C-terminal" evidence="8">
    <location>
        <begin position="170"/>
        <end position="237"/>
    </location>
</feature>
<dbReference type="InterPro" id="IPR028281">
    <property type="entry name" value="Sirohaem_synthase_central"/>
</dbReference>
<dbReference type="Pfam" id="PF13241">
    <property type="entry name" value="NAD_binding_7"/>
    <property type="match status" value="1"/>
</dbReference>
<feature type="domain" description="Siroheme synthase central" evidence="9">
    <location>
        <begin position="141"/>
        <end position="167"/>
    </location>
</feature>
<dbReference type="EC" id="1.3.1.76" evidence="2"/>
<dbReference type="PANTHER" id="PTHR35330">
    <property type="entry name" value="SIROHEME BIOSYNTHESIS PROTEIN MET8"/>
    <property type="match status" value="1"/>
</dbReference>
<keyword evidence="7" id="KW-1133">Transmembrane helix</keyword>
<evidence type="ECO:0000259" key="8">
    <source>
        <dbReference type="Pfam" id="PF14823"/>
    </source>
</evidence>
<dbReference type="OMA" id="TQIWKLC"/>
<protein>
    <recommendedName>
        <fullName evidence="2">precorrin-2 dehydrogenase</fullName>
        <ecNumber evidence="2">1.3.1.76</ecNumber>
    </recommendedName>
</protein>
<keyword evidence="4" id="KW-0520">NAD</keyword>
<evidence type="ECO:0000256" key="7">
    <source>
        <dbReference type="SAM" id="Phobius"/>
    </source>
</evidence>
<dbReference type="OrthoDB" id="1721126at2759"/>
<dbReference type="SUPFAM" id="SSF75615">
    <property type="entry name" value="Siroheme synthase middle domains-like"/>
    <property type="match status" value="1"/>
</dbReference>
<dbReference type="GO" id="GO:0004325">
    <property type="term" value="F:ferrochelatase activity"/>
    <property type="evidence" value="ECO:0007669"/>
    <property type="project" value="InterPro"/>
</dbReference>
<dbReference type="Gene3D" id="3.40.50.720">
    <property type="entry name" value="NAD(P)-binding Rossmann-like Domain"/>
    <property type="match status" value="2"/>
</dbReference>
<dbReference type="RefSeq" id="XP_040624683.1">
    <property type="nucleotide sequence ID" value="XM_040775503.1"/>
</dbReference>
<dbReference type="STRING" id="1858805.M5FNQ0"/>
<reference evidence="10 11" key="1">
    <citation type="journal article" date="2012" name="Science">
        <title>The Paleozoic origin of enzymatic lignin decomposition reconstructed from 31 fungal genomes.</title>
        <authorList>
            <person name="Floudas D."/>
            <person name="Binder M."/>
            <person name="Riley R."/>
            <person name="Barry K."/>
            <person name="Blanchette R.A."/>
            <person name="Henrissat B."/>
            <person name="Martinez A.T."/>
            <person name="Otillar R."/>
            <person name="Spatafora J.W."/>
            <person name="Yadav J.S."/>
            <person name="Aerts A."/>
            <person name="Benoit I."/>
            <person name="Boyd A."/>
            <person name="Carlson A."/>
            <person name="Copeland A."/>
            <person name="Coutinho P.M."/>
            <person name="de Vries R.P."/>
            <person name="Ferreira P."/>
            <person name="Findley K."/>
            <person name="Foster B."/>
            <person name="Gaskell J."/>
            <person name="Glotzer D."/>
            <person name="Gorecki P."/>
            <person name="Heitman J."/>
            <person name="Hesse C."/>
            <person name="Hori C."/>
            <person name="Igarashi K."/>
            <person name="Jurgens J.A."/>
            <person name="Kallen N."/>
            <person name="Kersten P."/>
            <person name="Kohler A."/>
            <person name="Kuees U."/>
            <person name="Kumar T.K.A."/>
            <person name="Kuo A."/>
            <person name="LaButti K."/>
            <person name="Larrondo L.F."/>
            <person name="Lindquist E."/>
            <person name="Ling A."/>
            <person name="Lombard V."/>
            <person name="Lucas S."/>
            <person name="Lundell T."/>
            <person name="Martin R."/>
            <person name="McLaughlin D.J."/>
            <person name="Morgenstern I."/>
            <person name="Morin E."/>
            <person name="Murat C."/>
            <person name="Nagy L.G."/>
            <person name="Nolan M."/>
            <person name="Ohm R.A."/>
            <person name="Patyshakuliyeva A."/>
            <person name="Rokas A."/>
            <person name="Ruiz-Duenas F.J."/>
            <person name="Sabat G."/>
            <person name="Salamov A."/>
            <person name="Samejima M."/>
            <person name="Schmutz J."/>
            <person name="Slot J.C."/>
            <person name="St John F."/>
            <person name="Stenlid J."/>
            <person name="Sun H."/>
            <person name="Sun S."/>
            <person name="Syed K."/>
            <person name="Tsang A."/>
            <person name="Wiebenga A."/>
            <person name="Young D."/>
            <person name="Pisabarro A."/>
            <person name="Eastwood D.C."/>
            <person name="Martin F."/>
            <person name="Cullen D."/>
            <person name="Grigoriev I.V."/>
            <person name="Hibbett D.S."/>
        </authorList>
    </citation>
    <scope>NUCLEOTIDE SEQUENCE [LARGE SCALE GENOMIC DNA]</scope>
    <source>
        <strain evidence="10 11">DJM-731 SS1</strain>
    </source>
</reference>
<dbReference type="InterPro" id="IPR036291">
    <property type="entry name" value="NAD(P)-bd_dom_sf"/>
</dbReference>
<dbReference type="Pfam" id="PF14823">
    <property type="entry name" value="Sirohm_synth_C"/>
    <property type="match status" value="1"/>
</dbReference>
<dbReference type="AlphaFoldDB" id="M5FNQ0"/>
<comment type="catalytic activity">
    <reaction evidence="6">
        <text>precorrin-2 + NAD(+) = sirohydrochlorin + NADH + 2 H(+)</text>
        <dbReference type="Rhea" id="RHEA:15613"/>
        <dbReference type="ChEBI" id="CHEBI:15378"/>
        <dbReference type="ChEBI" id="CHEBI:57540"/>
        <dbReference type="ChEBI" id="CHEBI:57945"/>
        <dbReference type="ChEBI" id="CHEBI:58351"/>
        <dbReference type="ChEBI" id="CHEBI:58827"/>
        <dbReference type="EC" id="1.3.1.76"/>
    </reaction>
</comment>
<dbReference type="NCBIfam" id="TIGR01470">
    <property type="entry name" value="cysG_Nterm"/>
    <property type="match status" value="1"/>
</dbReference>
<dbReference type="GeneID" id="63690565"/>
<keyword evidence="5" id="KW-0627">Porphyrin biosynthesis</keyword>
<evidence type="ECO:0000256" key="5">
    <source>
        <dbReference type="ARBA" id="ARBA00023244"/>
    </source>
</evidence>
<keyword evidence="7" id="KW-0812">Transmembrane</keyword>
<dbReference type="Proteomes" id="UP000030653">
    <property type="component" value="Unassembled WGS sequence"/>
</dbReference>
<feature type="transmembrane region" description="Helical" evidence="7">
    <location>
        <begin position="264"/>
        <end position="283"/>
    </location>
</feature>
<evidence type="ECO:0000256" key="3">
    <source>
        <dbReference type="ARBA" id="ARBA00023002"/>
    </source>
</evidence>
<sequence length="287" mass="31204">MSSSTQFPPLKGDASLLLAYQLHSKRVLLIGGGPVAASRLTHALEADALVTLLCPSSGLCPELLYRLSDPWCKSRITYHDRPWLGTEDLDLDGGADMVLSATDDPGVSKSVCVAARSRRVPVNVADVPEECDFHFGSTIRDGPLQVLVSTGGRGPKVANLIRRRLERALPEKCGMAIDRVGELRRRLRARAPGREEGKKRMHWMVGICEAWELEDLAELEEGDIEVLLRDGWEKGKVLSPKDLGKVGKGKEKVDNGLNWRREGIAGLLGAVVGAAVVGLAVFVRSSR</sequence>
<evidence type="ECO:0000313" key="10">
    <source>
        <dbReference type="EMBL" id="EJT97785.1"/>
    </source>
</evidence>
<dbReference type="HOGENOM" id="CLU_011276_8_5_1"/>
<dbReference type="PANTHER" id="PTHR35330:SF1">
    <property type="entry name" value="SIROHEME BIOSYNTHESIS PROTEIN MET8"/>
    <property type="match status" value="1"/>
</dbReference>
<evidence type="ECO:0000256" key="2">
    <source>
        <dbReference type="ARBA" id="ARBA00012400"/>
    </source>
</evidence>
<dbReference type="Pfam" id="PF14824">
    <property type="entry name" value="Sirohm_synth_M"/>
    <property type="match status" value="1"/>
</dbReference>
<organism evidence="10 11">
    <name type="scientific">Dacryopinax primogenitus (strain DJM 731)</name>
    <name type="common">Brown rot fungus</name>
    <dbReference type="NCBI Taxonomy" id="1858805"/>
    <lineage>
        <taxon>Eukaryota</taxon>
        <taxon>Fungi</taxon>
        <taxon>Dikarya</taxon>
        <taxon>Basidiomycota</taxon>
        <taxon>Agaricomycotina</taxon>
        <taxon>Dacrymycetes</taxon>
        <taxon>Dacrymycetales</taxon>
        <taxon>Dacrymycetaceae</taxon>
        <taxon>Dacryopinax</taxon>
    </lineage>
</organism>
<dbReference type="Gene3D" id="3.30.160.110">
    <property type="entry name" value="Siroheme synthase, domain 2"/>
    <property type="match status" value="1"/>
</dbReference>
<dbReference type="InterPro" id="IPR028162">
    <property type="entry name" value="Met8_C"/>
</dbReference>
<keyword evidence="3" id="KW-0560">Oxidoreductase</keyword>
<evidence type="ECO:0000259" key="9">
    <source>
        <dbReference type="Pfam" id="PF14824"/>
    </source>
</evidence>
<evidence type="ECO:0000256" key="1">
    <source>
        <dbReference type="ARBA" id="ARBA00005010"/>
    </source>
</evidence>
<accession>M5FNQ0</accession>
<dbReference type="GO" id="GO:0019354">
    <property type="term" value="P:siroheme biosynthetic process"/>
    <property type="evidence" value="ECO:0007669"/>
    <property type="project" value="UniProtKB-UniPathway"/>
</dbReference>
<name>M5FNQ0_DACPD</name>
<dbReference type="GO" id="GO:0043115">
    <property type="term" value="F:precorrin-2 dehydrogenase activity"/>
    <property type="evidence" value="ECO:0007669"/>
    <property type="project" value="UniProtKB-EC"/>
</dbReference>
<gene>
    <name evidence="10" type="ORF">DACRYDRAFT_58567</name>
</gene>
<evidence type="ECO:0000256" key="6">
    <source>
        <dbReference type="ARBA" id="ARBA00047561"/>
    </source>
</evidence>
<keyword evidence="7" id="KW-0472">Membrane</keyword>
<proteinExistence type="predicted"/>
<dbReference type="Gene3D" id="1.10.3280.10">
    <property type="entry name" value="Siroheme synthase, domain 3"/>
    <property type="match status" value="1"/>
</dbReference>